<dbReference type="AlphaFoldDB" id="A0A1I7WA03"/>
<organism evidence="1 2">
    <name type="scientific">Heterorhabditis bacteriophora</name>
    <name type="common">Entomopathogenic nematode worm</name>
    <dbReference type="NCBI Taxonomy" id="37862"/>
    <lineage>
        <taxon>Eukaryota</taxon>
        <taxon>Metazoa</taxon>
        <taxon>Ecdysozoa</taxon>
        <taxon>Nematoda</taxon>
        <taxon>Chromadorea</taxon>
        <taxon>Rhabditida</taxon>
        <taxon>Rhabditina</taxon>
        <taxon>Rhabditomorpha</taxon>
        <taxon>Strongyloidea</taxon>
        <taxon>Heterorhabditidae</taxon>
        <taxon>Heterorhabditis</taxon>
    </lineage>
</organism>
<name>A0A1I7WA03_HETBA</name>
<dbReference type="PANTHER" id="PTHR46060">
    <property type="entry name" value="MARINER MOS1 TRANSPOSASE-LIKE PROTEIN"/>
    <property type="match status" value="1"/>
</dbReference>
<protein>
    <submittedName>
        <fullName evidence="2">WW domain-containing protein</fullName>
    </submittedName>
</protein>
<evidence type="ECO:0000313" key="1">
    <source>
        <dbReference type="Proteomes" id="UP000095283"/>
    </source>
</evidence>
<accession>A0A1I7WA03</accession>
<dbReference type="Proteomes" id="UP000095283">
    <property type="component" value="Unplaced"/>
</dbReference>
<dbReference type="PANTHER" id="PTHR46060:SF1">
    <property type="entry name" value="MARINER MOS1 TRANSPOSASE-LIKE PROTEIN"/>
    <property type="match status" value="1"/>
</dbReference>
<dbReference type="WBParaSite" id="Hba_01513">
    <property type="protein sequence ID" value="Hba_01513"/>
    <property type="gene ID" value="Hba_01513"/>
</dbReference>
<dbReference type="InterPro" id="IPR001888">
    <property type="entry name" value="Transposase_1"/>
</dbReference>
<dbReference type="InterPro" id="IPR036397">
    <property type="entry name" value="RNaseH_sf"/>
</dbReference>
<dbReference type="InterPro" id="IPR052709">
    <property type="entry name" value="Transposase-MT_Hybrid"/>
</dbReference>
<proteinExistence type="predicted"/>
<dbReference type="Gene3D" id="3.30.420.10">
    <property type="entry name" value="Ribonuclease H-like superfamily/Ribonuclease H"/>
    <property type="match status" value="1"/>
</dbReference>
<keyword evidence="1" id="KW-1185">Reference proteome</keyword>
<evidence type="ECO:0000313" key="2">
    <source>
        <dbReference type="WBParaSite" id="Hba_01513"/>
    </source>
</evidence>
<dbReference type="GO" id="GO:0003676">
    <property type="term" value="F:nucleic acid binding"/>
    <property type="evidence" value="ECO:0007669"/>
    <property type="project" value="InterPro"/>
</dbReference>
<sequence>MRWGKFTSSESGYHMNTPKTPLRRLNSCISLLARQRKKNFLWKIDTGDEKWIMYDNPKRTHSWVDPGQPTTSTAKPNTHAKKVLLYIWWDMKGVLFYELLQPGGDDYCRALRSSTD</sequence>
<reference evidence="2" key="1">
    <citation type="submission" date="2016-11" db="UniProtKB">
        <authorList>
            <consortium name="WormBaseParasite"/>
        </authorList>
    </citation>
    <scope>IDENTIFICATION</scope>
</reference>
<dbReference type="Pfam" id="PF01359">
    <property type="entry name" value="Transposase_1"/>
    <property type="match status" value="1"/>
</dbReference>